<accession>A0A9N8EYI9</accession>
<organism evidence="1 2">
    <name type="scientific">Seminavis robusta</name>
    <dbReference type="NCBI Taxonomy" id="568900"/>
    <lineage>
        <taxon>Eukaryota</taxon>
        <taxon>Sar</taxon>
        <taxon>Stramenopiles</taxon>
        <taxon>Ochrophyta</taxon>
        <taxon>Bacillariophyta</taxon>
        <taxon>Bacillariophyceae</taxon>
        <taxon>Bacillariophycidae</taxon>
        <taxon>Naviculales</taxon>
        <taxon>Naviculaceae</taxon>
        <taxon>Seminavis</taxon>
    </lineage>
</organism>
<feature type="non-terminal residue" evidence="1">
    <location>
        <position position="1"/>
    </location>
</feature>
<sequence>GLISDPKAVFWKGGPLLKRTPMYGLQLLGLPSRAGDYICMDCSAGASAGTKQFENSSAGVYLLWDLGCRGLLTIAGIAMLGLGPTILIFPELGLPVAGTPLLGLAAVEL</sequence>
<evidence type="ECO:0000313" key="1">
    <source>
        <dbReference type="EMBL" id="CAB9529427.1"/>
    </source>
</evidence>
<name>A0A9N8EYI9_9STRA</name>
<keyword evidence="2" id="KW-1185">Reference proteome</keyword>
<dbReference type="EMBL" id="CAICTM010002500">
    <property type="protein sequence ID" value="CAB9529427.1"/>
    <property type="molecule type" value="Genomic_DNA"/>
</dbReference>
<proteinExistence type="predicted"/>
<reference evidence="1" key="1">
    <citation type="submission" date="2020-06" db="EMBL/GenBank/DDBJ databases">
        <authorList>
            <consortium name="Plant Systems Biology data submission"/>
        </authorList>
    </citation>
    <scope>NUCLEOTIDE SEQUENCE</scope>
    <source>
        <strain evidence="1">D6</strain>
    </source>
</reference>
<evidence type="ECO:0000313" key="2">
    <source>
        <dbReference type="Proteomes" id="UP001153069"/>
    </source>
</evidence>
<gene>
    <name evidence="1" type="ORF">SEMRO_2502_G329460.1</name>
</gene>
<dbReference type="Proteomes" id="UP001153069">
    <property type="component" value="Unassembled WGS sequence"/>
</dbReference>
<dbReference type="AlphaFoldDB" id="A0A9N8EYI9"/>
<protein>
    <submittedName>
        <fullName evidence="1">Uncharacterized protein</fullName>
    </submittedName>
</protein>
<comment type="caution">
    <text evidence="1">The sequence shown here is derived from an EMBL/GenBank/DDBJ whole genome shotgun (WGS) entry which is preliminary data.</text>
</comment>